<dbReference type="AlphaFoldDB" id="A0A1Y5F975"/>
<dbReference type="PANTHER" id="PTHR43155">
    <property type="entry name" value="CYCLIC DI-GMP PHOSPHODIESTERASE PA4108-RELATED"/>
    <property type="match status" value="1"/>
</dbReference>
<dbReference type="Pfam" id="PF13487">
    <property type="entry name" value="HD_5"/>
    <property type="match status" value="1"/>
</dbReference>
<dbReference type="EMBL" id="MAAO01000015">
    <property type="protein sequence ID" value="OUR93720.1"/>
    <property type="molecule type" value="Genomic_DNA"/>
</dbReference>
<evidence type="ECO:0000313" key="1">
    <source>
        <dbReference type="EMBL" id="OUR93720.1"/>
    </source>
</evidence>
<dbReference type="SUPFAM" id="SSF109604">
    <property type="entry name" value="HD-domain/PDEase-like"/>
    <property type="match status" value="1"/>
</dbReference>
<protein>
    <recommendedName>
        <fullName evidence="3">HD-GYP domain-containing protein</fullName>
    </recommendedName>
</protein>
<sequence>MNKPKIILIGKNKNLLDLICFSLQTNFRFEIVRFVSILDVIEYMDVNTDFCLVISDFAIGEKQFSNTLKTFMDKKIDVPFFALGATKKFREKNENREVVSEYIGKKNILEDLNSAVEKYFSVDKSVEPKEFCEVGFSVLTSFEGLQTDLFIQLPTGRHLKIYRQEDQINDEDVSKYQGKGVDELFLHKKVSHWLLNTINKNIESVVDNIESNKPVVLQVEPPMPEVKVEEVVEEALDEKDLMSKLNEASEEENLNKIHKDINEIFEITEELEKELGEKVGKAVKAVQKVPHLSKLLKKLNVSRNGDDYCKSHVGLLCKLTTAICHIMDWKQDATIEKLVFVSYLHDITLSDFPHLARIQSKEELRKLGDKISPDEKKVFLEHPEVIKKLVDEMPEAPADASNIILQHHENCQGTGFPFGHSANRLLPLTAVFIIAHDLVSFIIDDPNWDMKVFAELASERYSGANFNKIVRKLKTLKLK</sequence>
<dbReference type="Gene3D" id="1.10.3210.10">
    <property type="entry name" value="Hypothetical protein af1432"/>
    <property type="match status" value="1"/>
</dbReference>
<dbReference type="PANTHER" id="PTHR43155:SF2">
    <property type="entry name" value="CYCLIC DI-GMP PHOSPHODIESTERASE PA4108"/>
    <property type="match status" value="1"/>
</dbReference>
<dbReference type="Proteomes" id="UP000196531">
    <property type="component" value="Unassembled WGS sequence"/>
</dbReference>
<name>A0A1Y5F975_9BACT</name>
<evidence type="ECO:0000313" key="2">
    <source>
        <dbReference type="Proteomes" id="UP000196531"/>
    </source>
</evidence>
<proteinExistence type="predicted"/>
<gene>
    <name evidence="1" type="ORF">A9Q84_19860</name>
</gene>
<organism evidence="1 2">
    <name type="scientific">Halobacteriovorax marinus</name>
    <dbReference type="NCBI Taxonomy" id="97084"/>
    <lineage>
        <taxon>Bacteria</taxon>
        <taxon>Pseudomonadati</taxon>
        <taxon>Bdellovibrionota</taxon>
        <taxon>Bacteriovoracia</taxon>
        <taxon>Bacteriovoracales</taxon>
        <taxon>Halobacteriovoraceae</taxon>
        <taxon>Halobacteriovorax</taxon>
    </lineage>
</organism>
<evidence type="ECO:0008006" key="3">
    <source>
        <dbReference type="Google" id="ProtNLM"/>
    </source>
</evidence>
<accession>A0A1Y5F975</accession>
<reference evidence="2" key="1">
    <citation type="journal article" date="2017" name="Proc. Natl. Acad. Sci. U.S.A.">
        <title>Simulation of Deepwater Horizon oil plume reveals substrate specialization within a complex community of hydrocarbon-degraders.</title>
        <authorList>
            <person name="Hu P."/>
            <person name="Dubinsky E.A."/>
            <person name="Probst A.J."/>
            <person name="Wang J."/>
            <person name="Sieber C.M.K."/>
            <person name="Tom L.M."/>
            <person name="Gardinali P."/>
            <person name="Banfield J.F."/>
            <person name="Atlas R.M."/>
            <person name="Andersen G.L."/>
        </authorList>
    </citation>
    <scope>NUCLEOTIDE SEQUENCE [LARGE SCALE GENOMIC DNA]</scope>
</reference>
<comment type="caution">
    <text evidence="1">The sequence shown here is derived from an EMBL/GenBank/DDBJ whole genome shotgun (WGS) entry which is preliminary data.</text>
</comment>